<dbReference type="Proteomes" id="UP000054804">
    <property type="component" value="Unassembled WGS sequence"/>
</dbReference>
<dbReference type="Gene3D" id="3.80.10.10">
    <property type="entry name" value="Ribonuclease Inhibitor"/>
    <property type="match status" value="1"/>
</dbReference>
<dbReference type="OrthoDB" id="135105at2"/>
<dbReference type="STRING" id="1765722.AT728_15370"/>
<dbReference type="InterPro" id="IPR054547">
    <property type="entry name" value="NNH1"/>
</dbReference>
<protein>
    <submittedName>
        <fullName evidence="5">ATP-binding protein</fullName>
    </submittedName>
</protein>
<dbReference type="PROSITE" id="PS50837">
    <property type="entry name" value="NACHT"/>
    <property type="match status" value="1"/>
</dbReference>
<organism evidence="5 6">
    <name type="scientific">Streptomyces silvensis</name>
    <dbReference type="NCBI Taxonomy" id="1765722"/>
    <lineage>
        <taxon>Bacteria</taxon>
        <taxon>Bacillati</taxon>
        <taxon>Actinomycetota</taxon>
        <taxon>Actinomycetes</taxon>
        <taxon>Kitasatosporales</taxon>
        <taxon>Streptomycetaceae</taxon>
        <taxon>Streptomyces</taxon>
    </lineage>
</organism>
<dbReference type="Gene3D" id="3.40.50.300">
    <property type="entry name" value="P-loop containing nucleotide triphosphate hydrolases"/>
    <property type="match status" value="1"/>
</dbReference>
<dbReference type="InterPro" id="IPR032675">
    <property type="entry name" value="LRR_dom_sf"/>
</dbReference>
<dbReference type="InterPro" id="IPR027417">
    <property type="entry name" value="P-loop_NTPase"/>
</dbReference>
<dbReference type="PANTHER" id="PTHR46844:SF1">
    <property type="entry name" value="SLR5058 PROTEIN"/>
    <property type="match status" value="1"/>
</dbReference>
<dbReference type="Pfam" id="PF22733">
    <property type="entry name" value="NNH1"/>
    <property type="match status" value="1"/>
</dbReference>
<dbReference type="SUPFAM" id="SSF52540">
    <property type="entry name" value="P-loop containing nucleoside triphosphate hydrolases"/>
    <property type="match status" value="1"/>
</dbReference>
<evidence type="ECO:0000256" key="3">
    <source>
        <dbReference type="SAM" id="MobiDB-lite"/>
    </source>
</evidence>
<dbReference type="Pfam" id="PF05729">
    <property type="entry name" value="NACHT"/>
    <property type="match status" value="1"/>
</dbReference>
<feature type="domain" description="NACHT" evidence="4">
    <location>
        <begin position="286"/>
        <end position="624"/>
    </location>
</feature>
<dbReference type="InterPro" id="IPR007111">
    <property type="entry name" value="NACHT_NTPase"/>
</dbReference>
<evidence type="ECO:0000256" key="2">
    <source>
        <dbReference type="ARBA" id="ARBA00022840"/>
    </source>
</evidence>
<dbReference type="EMBL" id="LOCL01000034">
    <property type="protein sequence ID" value="KUF17217.1"/>
    <property type="molecule type" value="Genomic_DNA"/>
</dbReference>
<dbReference type="RefSeq" id="WP_058848480.1">
    <property type="nucleotide sequence ID" value="NZ_LOCL01000034.1"/>
</dbReference>
<proteinExistence type="predicted"/>
<gene>
    <name evidence="5" type="ORF">AT728_15370</name>
</gene>
<comment type="caution">
    <text evidence="5">The sequence shown here is derived from an EMBL/GenBank/DDBJ whole genome shotgun (WGS) entry which is preliminary data.</text>
</comment>
<evidence type="ECO:0000259" key="4">
    <source>
        <dbReference type="PROSITE" id="PS50837"/>
    </source>
</evidence>
<sequence length="1033" mass="115255">MLAETAALRLGTTVANAAGQLWLGSRQKEQERLLPMEDLVRVRIPGVRLQREVRQQFEQITNAVFDRLEPFLKHAFQRLEEGGRKAVIDAVSDTFMHADLSDEALFAANARPAALIRQITASVSAPAGLNDAESRLYEVLFAECVEYYVRIVRSLPVFEERASVELLARTATLGAEVARILERLPDRSLLAPEGMDLDTDFRRTYLELVSRDLDEVELFRRTSDQGATPRVRLSVAYVSLRASGGDDKRRRTSRSLPLLRPDMSNWEESGSEGSGMRVEAALSDAPRVLLRGEAGSGKTTLLRWLAVMAARGAFRGELADWNGLTPLLVKLREYSGRTPPNPEAMLDGIAGPIAGIMPKGWVERQLAAGDALLLIDGVDELRERERRTVRDWLRKLLAQYDGVRTVVTSRPAAASVDWLRREGFTALHLDRMTPPDLTAFVRQWHHAVRELGDDLPCPEDELPQYEQSLLTSLKDRAHLQSLAGTPLLAAMLCAMHLNRGRQLPRDRMELYRNALHTLVHDRDADRNVPSAVDSKLSLGDKLIILRDLAWRLSDNNRSEIDLERAAEYVASKLKAMRHLDVLDGTDVLEQLRHRSGVLRSPAEGRMDFVHRTFQEYLAAEEAAEEDRIGNLVGRAHRDLWRETIVMTAGHANTRQREELLGGILDRAEQEPQHARTLRLLAAACQETLPSVSEGLAGRLDEAVGRLLPARRETDPPGLAAVGPSLLRWLPRSLSHLTEKAAAQTVRTVALIGGEKSLELLTGYVGDERPRVVGALIDAWDYFDADVYATDVLSRLPLAGRTVSLTHFGQQKRASGLTALSHVRVRHPVRELEFLASLSPLRELWISSLRQGADLSVLRAHPTLERLLVFNAAPEKGVTIIASLTELRWLALPLPEDVDLSTMRLGPKLEFVILSNLTTKHDLQQLTQLSNVHTLNLITQGKPCMPMGLEEFAGMHSLKSLHLYGFDLHAWFTALKSLPPSLTHLNLHNCVMPPDRRTLTRMESLQFLTFSDCHAPDGTRLTTLDIPGVRTTTA</sequence>
<dbReference type="SUPFAM" id="SSF52058">
    <property type="entry name" value="L domain-like"/>
    <property type="match status" value="1"/>
</dbReference>
<reference evidence="5 6" key="1">
    <citation type="submission" date="2015-12" db="EMBL/GenBank/DDBJ databases">
        <title>Draft genome sequence of Streptomyces silvensis ATCC 53525, a producer of novel hormone antagonists.</title>
        <authorList>
            <person name="Johnston C.W."/>
            <person name="Li Y."/>
            <person name="Magarvey N.A."/>
        </authorList>
    </citation>
    <scope>NUCLEOTIDE SEQUENCE [LARGE SCALE GENOMIC DNA]</scope>
    <source>
        <strain evidence="5 6">ATCC 53525</strain>
    </source>
</reference>
<keyword evidence="2 5" id="KW-0067">ATP-binding</keyword>
<keyword evidence="1" id="KW-0547">Nucleotide-binding</keyword>
<dbReference type="PANTHER" id="PTHR46844">
    <property type="entry name" value="SLR5058 PROTEIN"/>
    <property type="match status" value="1"/>
</dbReference>
<evidence type="ECO:0000313" key="5">
    <source>
        <dbReference type="EMBL" id="KUF17217.1"/>
    </source>
</evidence>
<name>A0A0W7X392_9ACTN</name>
<feature type="region of interest" description="Disordered" evidence="3">
    <location>
        <begin position="245"/>
        <end position="275"/>
    </location>
</feature>
<evidence type="ECO:0000256" key="1">
    <source>
        <dbReference type="ARBA" id="ARBA00022741"/>
    </source>
</evidence>
<evidence type="ECO:0000313" key="6">
    <source>
        <dbReference type="Proteomes" id="UP000054804"/>
    </source>
</evidence>
<dbReference type="AlphaFoldDB" id="A0A0W7X392"/>
<keyword evidence="6" id="KW-1185">Reference proteome</keyword>
<dbReference type="GO" id="GO:0005524">
    <property type="term" value="F:ATP binding"/>
    <property type="evidence" value="ECO:0007669"/>
    <property type="project" value="UniProtKB-KW"/>
</dbReference>
<accession>A0A0W7X392</accession>